<keyword evidence="2" id="KW-1185">Reference proteome</keyword>
<dbReference type="EMBL" id="FRDI01000012">
    <property type="protein sequence ID" value="SHN70016.1"/>
    <property type="molecule type" value="Genomic_DNA"/>
</dbReference>
<proteinExistence type="predicted"/>
<dbReference type="RefSeq" id="WP_072697670.1">
    <property type="nucleotide sequence ID" value="NZ_FRDI01000012.1"/>
</dbReference>
<sequence length="125" mass="14877">MEIEISKNCKLKFDEIECDDVIPSISFFCTLTMNLSLFKKQIWVDCSTFDVFTESLIRREEGVFFDMSNEFRMSVKENDQQTVFTCSICEKTFSSSTLNVEYVQLLDIDCFYRVLNAFKNYPKWW</sequence>
<organism evidence="1 2">
    <name type="scientific">Desulfovibrio litoralis DSM 11393</name>
    <dbReference type="NCBI Taxonomy" id="1121455"/>
    <lineage>
        <taxon>Bacteria</taxon>
        <taxon>Pseudomonadati</taxon>
        <taxon>Thermodesulfobacteriota</taxon>
        <taxon>Desulfovibrionia</taxon>
        <taxon>Desulfovibrionales</taxon>
        <taxon>Desulfovibrionaceae</taxon>
        <taxon>Desulfovibrio</taxon>
    </lineage>
</organism>
<dbReference type="Proteomes" id="UP000186469">
    <property type="component" value="Unassembled WGS sequence"/>
</dbReference>
<reference evidence="1 2" key="1">
    <citation type="submission" date="2016-12" db="EMBL/GenBank/DDBJ databases">
        <authorList>
            <person name="Song W.-J."/>
            <person name="Kurnit D.M."/>
        </authorList>
    </citation>
    <scope>NUCLEOTIDE SEQUENCE [LARGE SCALE GENOMIC DNA]</scope>
    <source>
        <strain evidence="1 2">DSM 11393</strain>
    </source>
</reference>
<evidence type="ECO:0000313" key="2">
    <source>
        <dbReference type="Proteomes" id="UP000186469"/>
    </source>
</evidence>
<protein>
    <submittedName>
        <fullName evidence="1">Uncharacterized protein</fullName>
    </submittedName>
</protein>
<evidence type="ECO:0000313" key="1">
    <source>
        <dbReference type="EMBL" id="SHN70016.1"/>
    </source>
</evidence>
<dbReference type="STRING" id="1121455.SAMN02745728_01988"/>
<dbReference type="OrthoDB" id="8617687at2"/>
<name>A0A1M7TH31_9BACT</name>
<gene>
    <name evidence="1" type="ORF">SAMN02745728_01988</name>
</gene>
<accession>A0A1M7TH31</accession>
<dbReference type="AlphaFoldDB" id="A0A1M7TH31"/>